<protein>
    <submittedName>
        <fullName evidence="8">Putative methyl-CpG-binding domain-containing protein 11-like</fullName>
    </submittedName>
</protein>
<evidence type="ECO:0000313" key="8">
    <source>
        <dbReference type="EMBL" id="MPA32465.1"/>
    </source>
</evidence>
<feature type="domain" description="MBD" evidence="7">
    <location>
        <begin position="12"/>
        <end position="82"/>
    </location>
</feature>
<keyword evidence="4" id="KW-0804">Transcription</keyword>
<dbReference type="SUPFAM" id="SSF54171">
    <property type="entry name" value="DNA-binding domain"/>
    <property type="match status" value="1"/>
</dbReference>
<dbReference type="InterPro" id="IPR001739">
    <property type="entry name" value="Methyl_CpG_DNA-bd"/>
</dbReference>
<feature type="compositionally biased region" description="Basic and acidic residues" evidence="6">
    <location>
        <begin position="300"/>
        <end position="329"/>
    </location>
</feature>
<evidence type="ECO:0000259" key="7">
    <source>
        <dbReference type="PROSITE" id="PS50982"/>
    </source>
</evidence>
<evidence type="ECO:0000256" key="3">
    <source>
        <dbReference type="ARBA" id="ARBA00023125"/>
    </source>
</evidence>
<evidence type="ECO:0000256" key="1">
    <source>
        <dbReference type="ARBA" id="ARBA00004123"/>
    </source>
</evidence>
<accession>A0A5B6YLL6</accession>
<dbReference type="PANTHER" id="PTHR33729:SF18">
    <property type="entry name" value="METHYL-CPG-BINDING DOMAIN-CONTAINING PROTEIN 11-LIKE"/>
    <property type="match status" value="1"/>
</dbReference>
<feature type="compositionally biased region" description="Polar residues" evidence="6">
    <location>
        <begin position="228"/>
        <end position="238"/>
    </location>
</feature>
<dbReference type="EMBL" id="GHES01001906">
    <property type="protein sequence ID" value="MPA32465.1"/>
    <property type="molecule type" value="Transcribed_RNA"/>
</dbReference>
<name>A0A5B6YLL6_DAVIN</name>
<dbReference type="InterPro" id="IPR039622">
    <property type="entry name" value="MBD10/11"/>
</dbReference>
<evidence type="ECO:0000256" key="5">
    <source>
        <dbReference type="ARBA" id="ARBA00023242"/>
    </source>
</evidence>
<keyword evidence="5" id="KW-0539">Nucleus</keyword>
<evidence type="ECO:0000256" key="2">
    <source>
        <dbReference type="ARBA" id="ARBA00023015"/>
    </source>
</evidence>
<keyword evidence="2" id="KW-0805">Transcription regulation</keyword>
<feature type="compositionally biased region" description="Basic and acidic residues" evidence="6">
    <location>
        <begin position="206"/>
        <end position="225"/>
    </location>
</feature>
<organism evidence="8">
    <name type="scientific">Davidia involucrata</name>
    <name type="common">Dove tree</name>
    <dbReference type="NCBI Taxonomy" id="16924"/>
    <lineage>
        <taxon>Eukaryota</taxon>
        <taxon>Viridiplantae</taxon>
        <taxon>Streptophyta</taxon>
        <taxon>Embryophyta</taxon>
        <taxon>Tracheophyta</taxon>
        <taxon>Spermatophyta</taxon>
        <taxon>Magnoliopsida</taxon>
        <taxon>eudicotyledons</taxon>
        <taxon>Gunneridae</taxon>
        <taxon>Pentapetalae</taxon>
        <taxon>asterids</taxon>
        <taxon>Cornales</taxon>
        <taxon>Nyssaceae</taxon>
        <taxon>Davidia</taxon>
    </lineage>
</organism>
<dbReference type="PROSITE" id="PS50982">
    <property type="entry name" value="MBD"/>
    <property type="match status" value="1"/>
</dbReference>
<feature type="region of interest" description="Disordered" evidence="6">
    <location>
        <begin position="1"/>
        <end position="52"/>
    </location>
</feature>
<evidence type="ECO:0000256" key="6">
    <source>
        <dbReference type="SAM" id="MobiDB-lite"/>
    </source>
</evidence>
<feature type="compositionally biased region" description="Basic residues" evidence="6">
    <location>
        <begin position="106"/>
        <end position="115"/>
    </location>
</feature>
<dbReference type="GO" id="GO:0005634">
    <property type="term" value="C:nucleus"/>
    <property type="evidence" value="ECO:0007669"/>
    <property type="project" value="UniProtKB-SubCell"/>
</dbReference>
<dbReference type="Gene3D" id="3.30.890.10">
    <property type="entry name" value="Methyl-cpg-binding Protein 2, Chain A"/>
    <property type="match status" value="1"/>
</dbReference>
<dbReference type="PANTHER" id="PTHR33729">
    <property type="entry name" value="METHYL-CPG BINDING DOMAIN CONTAINING PROTEIN, EXPRESSED"/>
    <property type="match status" value="1"/>
</dbReference>
<reference evidence="8" key="1">
    <citation type="submission" date="2019-08" db="EMBL/GenBank/DDBJ databases">
        <title>Reference gene set and small RNA set construction with multiple tissues from Davidia involucrata Baill.</title>
        <authorList>
            <person name="Yang H."/>
            <person name="Zhou C."/>
            <person name="Li G."/>
            <person name="Wang J."/>
            <person name="Gao P."/>
            <person name="Wang M."/>
            <person name="Wang R."/>
            <person name="Zhao Y."/>
        </authorList>
    </citation>
    <scope>NUCLEOTIDE SEQUENCE</scope>
    <source>
        <tissue evidence="8">Mixed with DoveR01_LX</tissue>
    </source>
</reference>
<comment type="subcellular location">
    <subcellularLocation>
        <location evidence="1">Nucleus</location>
    </subcellularLocation>
</comment>
<feature type="compositionally biased region" description="Basic and acidic residues" evidence="6">
    <location>
        <begin position="131"/>
        <end position="185"/>
    </location>
</feature>
<proteinExistence type="predicted"/>
<gene>
    <name evidence="8" type="ORF">Din_001906</name>
</gene>
<feature type="region of interest" description="Disordered" evidence="6">
    <location>
        <begin position="64"/>
        <end position="329"/>
    </location>
</feature>
<feature type="compositionally biased region" description="Basic and acidic residues" evidence="6">
    <location>
        <begin position="82"/>
        <end position="105"/>
    </location>
</feature>
<evidence type="ECO:0000256" key="4">
    <source>
        <dbReference type="ARBA" id="ARBA00023163"/>
    </source>
</evidence>
<dbReference type="AlphaFoldDB" id="A0A5B6YLL6"/>
<dbReference type="InterPro" id="IPR016177">
    <property type="entry name" value="DNA-bd_dom_sf"/>
</dbReference>
<keyword evidence="3" id="KW-0238">DNA-binding</keyword>
<dbReference type="GO" id="GO:0003677">
    <property type="term" value="F:DNA binding"/>
    <property type="evidence" value="ECO:0007669"/>
    <property type="project" value="UniProtKB-KW"/>
</dbReference>
<sequence>MENNESSGQEKGDDVVAIDLPAPEGWKKKFTPKKGGTPRRNEIVFISPTGEEIKNKRQLDQYLKSHLGGPSVSEFDWGTGDTPRRSARISEKSKAIETPEPEPPKKVQRKSSSKKGAKEKEDDIDGEVETAEGKEAATEETKESAEVEMKDVETSEDKKAAVEETKGSADREADTEETKKCAEVEMKDEDDVENQNKGEVATEEAVAGKDTVKDSEQKTEIKIDETTMENLEASNEATSGAKEEDDGNKSLPMPGLEENDNEAEKEQAEPEAPSQVPVPNETANSEQEEKTVEVAVPEVAEAKVEKESEVASVEGEIKPDSDSLKEDQEVGKAISVNCEEAPHESKASQVSY</sequence>
<dbReference type="Pfam" id="PF01429">
    <property type="entry name" value="MBD"/>
    <property type="match status" value="1"/>
</dbReference>